<dbReference type="RefSeq" id="WP_189350771.1">
    <property type="nucleotide sequence ID" value="NZ_BMXK01000010.1"/>
</dbReference>
<name>A0ABQ3GJ58_9MICC</name>
<evidence type="ECO:0000313" key="1">
    <source>
        <dbReference type="EMBL" id="GHD10137.1"/>
    </source>
</evidence>
<dbReference type="Proteomes" id="UP000642819">
    <property type="component" value="Unassembled WGS sequence"/>
</dbReference>
<gene>
    <name evidence="1" type="ORF">GCM10008096_23380</name>
</gene>
<proteinExistence type="predicted"/>
<accession>A0ABQ3GJ58</accession>
<dbReference type="EMBL" id="BMXK01000010">
    <property type="protein sequence ID" value="GHD10137.1"/>
    <property type="molecule type" value="Genomic_DNA"/>
</dbReference>
<evidence type="ECO:0000313" key="2">
    <source>
        <dbReference type="Proteomes" id="UP000642819"/>
    </source>
</evidence>
<protein>
    <submittedName>
        <fullName evidence="1">Uncharacterized protein</fullName>
    </submittedName>
</protein>
<reference evidence="2" key="1">
    <citation type="journal article" date="2019" name="Int. J. Syst. Evol. Microbiol.">
        <title>The Global Catalogue of Microorganisms (GCM) 10K type strain sequencing project: providing services to taxonomists for standard genome sequencing and annotation.</title>
        <authorList>
            <consortium name="The Broad Institute Genomics Platform"/>
            <consortium name="The Broad Institute Genome Sequencing Center for Infectious Disease"/>
            <person name="Wu L."/>
            <person name="Ma J."/>
        </authorList>
    </citation>
    <scope>NUCLEOTIDE SEQUENCE [LARGE SCALE GENOMIC DNA]</scope>
    <source>
        <strain evidence="2">KCTC 19466</strain>
    </source>
</reference>
<comment type="caution">
    <text evidence="1">The sequence shown here is derived from an EMBL/GenBank/DDBJ whole genome shotgun (WGS) entry which is preliminary data.</text>
</comment>
<keyword evidence="2" id="KW-1185">Reference proteome</keyword>
<organism evidence="1 2">
    <name type="scientific">Zhihengliuella salsuginis</name>
    <dbReference type="NCBI Taxonomy" id="578222"/>
    <lineage>
        <taxon>Bacteria</taxon>
        <taxon>Bacillati</taxon>
        <taxon>Actinomycetota</taxon>
        <taxon>Actinomycetes</taxon>
        <taxon>Micrococcales</taxon>
        <taxon>Micrococcaceae</taxon>
        <taxon>Zhihengliuella</taxon>
    </lineage>
</organism>
<sequence>MPRCSLLMIFEDLPLPEAVGRCADLADEFRRESPFAPSVSRQELYAVGAAGRIQAKIRPPHPLVPRDAAATELGSVHAIWARGRWQTPDKCRPAPPDDNGASAWQWAHYDAVMNATPTAWMVLWDLELAGELAA</sequence>